<protein>
    <submittedName>
        <fullName evidence="1">Uncharacterized protein</fullName>
    </submittedName>
</protein>
<evidence type="ECO:0000313" key="2">
    <source>
        <dbReference type="Proteomes" id="UP000198409"/>
    </source>
</evidence>
<sequence length="59" mass="6339">MEKPIGRYARNSEDYTGPSEVANVLGAGVAHTIWASELSSRKQAGHLIASDLVRSLLQS</sequence>
<organism evidence="1 2">
    <name type="scientific">Paracoccus sediminis</name>
    <dbReference type="NCBI Taxonomy" id="1214787"/>
    <lineage>
        <taxon>Bacteria</taxon>
        <taxon>Pseudomonadati</taxon>
        <taxon>Pseudomonadota</taxon>
        <taxon>Alphaproteobacteria</taxon>
        <taxon>Rhodobacterales</taxon>
        <taxon>Paracoccaceae</taxon>
        <taxon>Paracoccus</taxon>
    </lineage>
</organism>
<proteinExistence type="predicted"/>
<gene>
    <name evidence="1" type="ORF">SAMN06265378_11911</name>
</gene>
<accession>A0A238YJ58</accession>
<dbReference type="Proteomes" id="UP000198409">
    <property type="component" value="Unassembled WGS sequence"/>
</dbReference>
<evidence type="ECO:0000313" key="1">
    <source>
        <dbReference type="EMBL" id="SNR70838.1"/>
    </source>
</evidence>
<dbReference type="EMBL" id="FZNM01000019">
    <property type="protein sequence ID" value="SNR70838.1"/>
    <property type="molecule type" value="Genomic_DNA"/>
</dbReference>
<reference evidence="2" key="1">
    <citation type="submission" date="2017-06" db="EMBL/GenBank/DDBJ databases">
        <authorList>
            <person name="Varghese N."/>
            <person name="Submissions S."/>
        </authorList>
    </citation>
    <scope>NUCLEOTIDE SEQUENCE [LARGE SCALE GENOMIC DNA]</scope>
    <source>
        <strain evidence="2">DSM 26170</strain>
    </source>
</reference>
<dbReference type="AlphaFoldDB" id="A0A238YJ58"/>
<name>A0A238YJ58_9RHOB</name>